<dbReference type="PANTHER" id="PTHR43776">
    <property type="entry name" value="TRANSPORT ATP-BINDING PROTEIN"/>
    <property type="match status" value="1"/>
</dbReference>
<dbReference type="GO" id="GO:0005524">
    <property type="term" value="F:ATP binding"/>
    <property type="evidence" value="ECO:0007669"/>
    <property type="project" value="UniProtKB-KW"/>
</dbReference>
<evidence type="ECO:0000313" key="7">
    <source>
        <dbReference type="Proteomes" id="UP000584374"/>
    </source>
</evidence>
<feature type="domain" description="ABC transporter" evidence="5">
    <location>
        <begin position="13"/>
        <end position="261"/>
    </location>
</feature>
<keyword evidence="4 6" id="KW-0067">ATP-binding</keyword>
<evidence type="ECO:0000256" key="3">
    <source>
        <dbReference type="ARBA" id="ARBA00022741"/>
    </source>
</evidence>
<dbReference type="InterPro" id="IPR003439">
    <property type="entry name" value="ABC_transporter-like_ATP-bd"/>
</dbReference>
<organism evidence="6 7">
    <name type="scientific">Saccharopolyspora phatthalungensis</name>
    <dbReference type="NCBI Taxonomy" id="664693"/>
    <lineage>
        <taxon>Bacteria</taxon>
        <taxon>Bacillati</taxon>
        <taxon>Actinomycetota</taxon>
        <taxon>Actinomycetes</taxon>
        <taxon>Pseudonocardiales</taxon>
        <taxon>Pseudonocardiaceae</taxon>
        <taxon>Saccharopolyspora</taxon>
    </lineage>
</organism>
<dbReference type="Gene3D" id="3.40.50.300">
    <property type="entry name" value="P-loop containing nucleotide triphosphate hydrolases"/>
    <property type="match status" value="2"/>
</dbReference>
<keyword evidence="2" id="KW-0813">Transport</keyword>
<dbReference type="InterPro" id="IPR003593">
    <property type="entry name" value="AAA+_ATPase"/>
</dbReference>
<sequence>MTKDSTNRPVLEVRGLDVAYEVAGATTPVLRDVGISLHAGELLAVVGESGSGKSTLAHAAIGLLPPTGKITGGSIRLDGQETTTLGRASSRRLLGSKIGLVPQDPMMALNPVKRIGVQVAEALRVHHRTPKSEWLPRVVALLGAVGLNDAGRVAMQYPHELSGGMRQRALIAAALISEPSLLVADEPTSALDVTVQARILDLIGEAVRQRDVATLLITHDIGVALERADRIAVVHHGEVVALGTPAEIAAAPPGSYTARLLGSAPSMTSTRLAQPTTGTAEAPLVRVDRVSKTFRGRGRHGPVHALTDASLTIGHAETVALVGESGSGKSTLGRIVQGMEQPTTGSVEVAGIEASRLTGRALRGFRPRVQMVYQSPYASLDPHHDIADLVKEPLDVQRRGTRSERARTVAAMIDRVGLPTSVLRKRPAELSGGQRQRVAIARALVLQPQLVICDEPVSALDATVQAQILELLAQLQRYLGVSYLFISHDLAVVRQIAHRTYVMHAGCIVDSGETTALVDQPGHAYTRELLAAVPRSDSFLTRP</sequence>
<evidence type="ECO:0000256" key="2">
    <source>
        <dbReference type="ARBA" id="ARBA00022448"/>
    </source>
</evidence>
<dbReference type="Pfam" id="PF00005">
    <property type="entry name" value="ABC_tran"/>
    <property type="match status" value="2"/>
</dbReference>
<dbReference type="SUPFAM" id="SSF52540">
    <property type="entry name" value="P-loop containing nucleoside triphosphate hydrolases"/>
    <property type="match status" value="2"/>
</dbReference>
<dbReference type="InterPro" id="IPR027417">
    <property type="entry name" value="P-loop_NTPase"/>
</dbReference>
<comment type="caution">
    <text evidence="6">The sequence shown here is derived from an EMBL/GenBank/DDBJ whole genome shotgun (WGS) entry which is preliminary data.</text>
</comment>
<dbReference type="InterPro" id="IPR050319">
    <property type="entry name" value="ABC_transp_ATP-bind"/>
</dbReference>
<dbReference type="SMART" id="SM00382">
    <property type="entry name" value="AAA"/>
    <property type="match status" value="2"/>
</dbReference>
<dbReference type="GO" id="GO:0016887">
    <property type="term" value="F:ATP hydrolysis activity"/>
    <property type="evidence" value="ECO:0007669"/>
    <property type="project" value="InterPro"/>
</dbReference>
<evidence type="ECO:0000256" key="1">
    <source>
        <dbReference type="ARBA" id="ARBA00005417"/>
    </source>
</evidence>
<reference evidence="6 7" key="1">
    <citation type="submission" date="2020-08" db="EMBL/GenBank/DDBJ databases">
        <title>Sequencing the genomes of 1000 actinobacteria strains.</title>
        <authorList>
            <person name="Klenk H.-P."/>
        </authorList>
    </citation>
    <scope>NUCLEOTIDE SEQUENCE [LARGE SCALE GENOMIC DNA]</scope>
    <source>
        <strain evidence="6 7">DSM 45584</strain>
    </source>
</reference>
<evidence type="ECO:0000313" key="6">
    <source>
        <dbReference type="EMBL" id="MBB5159858.1"/>
    </source>
</evidence>
<accession>A0A840QK22</accession>
<evidence type="ECO:0000256" key="4">
    <source>
        <dbReference type="ARBA" id="ARBA00022840"/>
    </source>
</evidence>
<evidence type="ECO:0000259" key="5">
    <source>
        <dbReference type="PROSITE" id="PS50893"/>
    </source>
</evidence>
<dbReference type="NCBIfam" id="NF008453">
    <property type="entry name" value="PRK11308.1"/>
    <property type="match status" value="2"/>
</dbReference>
<dbReference type="PROSITE" id="PS00211">
    <property type="entry name" value="ABC_TRANSPORTER_1"/>
    <property type="match status" value="2"/>
</dbReference>
<feature type="domain" description="ABC transporter" evidence="5">
    <location>
        <begin position="285"/>
        <end position="530"/>
    </location>
</feature>
<name>A0A840QK22_9PSEU</name>
<dbReference type="NCBIfam" id="NF007739">
    <property type="entry name" value="PRK10419.1"/>
    <property type="match status" value="2"/>
</dbReference>
<dbReference type="PROSITE" id="PS50893">
    <property type="entry name" value="ABC_TRANSPORTER_2"/>
    <property type="match status" value="2"/>
</dbReference>
<protein>
    <submittedName>
        <fullName evidence="6">Peptide/nickel transport system ATP-binding protein</fullName>
    </submittedName>
</protein>
<gene>
    <name evidence="6" type="ORF">BJ970_007458</name>
</gene>
<dbReference type="PANTHER" id="PTHR43776:SF7">
    <property type="entry name" value="D,D-DIPEPTIDE TRANSPORT ATP-BINDING PROTEIN DDPF-RELATED"/>
    <property type="match status" value="1"/>
</dbReference>
<dbReference type="GO" id="GO:0055085">
    <property type="term" value="P:transmembrane transport"/>
    <property type="evidence" value="ECO:0007669"/>
    <property type="project" value="UniProtKB-ARBA"/>
</dbReference>
<dbReference type="RefSeq" id="WP_184732878.1">
    <property type="nucleotide sequence ID" value="NZ_JACHIW010000003.1"/>
</dbReference>
<dbReference type="AlphaFoldDB" id="A0A840QK22"/>
<comment type="similarity">
    <text evidence="1">Belongs to the ABC transporter superfamily.</text>
</comment>
<keyword evidence="7" id="KW-1185">Reference proteome</keyword>
<dbReference type="Proteomes" id="UP000584374">
    <property type="component" value="Unassembled WGS sequence"/>
</dbReference>
<keyword evidence="3" id="KW-0547">Nucleotide-binding</keyword>
<dbReference type="CDD" id="cd03257">
    <property type="entry name" value="ABC_NikE_OppD_transporters"/>
    <property type="match status" value="2"/>
</dbReference>
<dbReference type="InterPro" id="IPR017871">
    <property type="entry name" value="ABC_transporter-like_CS"/>
</dbReference>
<proteinExistence type="inferred from homology"/>
<dbReference type="EMBL" id="JACHIW010000003">
    <property type="protein sequence ID" value="MBB5159858.1"/>
    <property type="molecule type" value="Genomic_DNA"/>
</dbReference>